<organism evidence="1 2">
    <name type="scientific">Rangifer tarandus platyrhynchus</name>
    <name type="common">Svalbard reindeer</name>
    <dbReference type="NCBI Taxonomy" id="3082113"/>
    <lineage>
        <taxon>Eukaryota</taxon>
        <taxon>Metazoa</taxon>
        <taxon>Chordata</taxon>
        <taxon>Craniata</taxon>
        <taxon>Vertebrata</taxon>
        <taxon>Euteleostomi</taxon>
        <taxon>Mammalia</taxon>
        <taxon>Eutheria</taxon>
        <taxon>Laurasiatheria</taxon>
        <taxon>Artiodactyla</taxon>
        <taxon>Ruminantia</taxon>
        <taxon>Pecora</taxon>
        <taxon>Cervidae</taxon>
        <taxon>Odocoileinae</taxon>
        <taxon>Rangifer</taxon>
    </lineage>
</organism>
<reference evidence="1" key="2">
    <citation type="submission" date="2025-03" db="EMBL/GenBank/DDBJ databases">
        <authorList>
            <consortium name="ELIXIR-Norway"/>
            <consortium name="Elixir Norway"/>
        </authorList>
    </citation>
    <scope>NUCLEOTIDE SEQUENCE</scope>
</reference>
<protein>
    <submittedName>
        <fullName evidence="1">Uncharacterized protein</fullName>
    </submittedName>
</protein>
<gene>
    <name evidence="1" type="ORF">MRATA1EN22A_LOCUS14553</name>
</gene>
<evidence type="ECO:0000313" key="2">
    <source>
        <dbReference type="Proteomes" id="UP001162501"/>
    </source>
</evidence>
<proteinExistence type="predicted"/>
<evidence type="ECO:0000313" key="1">
    <source>
        <dbReference type="EMBL" id="CAN0264147.1"/>
    </source>
</evidence>
<reference evidence="1" key="1">
    <citation type="submission" date="2023-05" db="EMBL/GenBank/DDBJ databases">
        <authorList>
            <consortium name="ELIXIR-Norway"/>
        </authorList>
    </citation>
    <scope>NUCLEOTIDE SEQUENCE</scope>
</reference>
<dbReference type="EMBL" id="OX596109">
    <property type="protein sequence ID" value="CAN0264147.1"/>
    <property type="molecule type" value="Genomic_DNA"/>
</dbReference>
<accession>A0AC59Z710</accession>
<sequence length="99" mass="10301">MFAVALHPPQVRLALSVDQLCTGSLGGKAATSEDEAARVRPGAGARAVPGSPQVPGAWAAGRRACVLKAGWWVGSRSRRRCSGPELECWRGSPTCAFGL</sequence>
<dbReference type="Proteomes" id="UP001162501">
    <property type="component" value="Chromosome 25"/>
</dbReference>
<name>A0AC59Z710_RANTA</name>